<dbReference type="Pfam" id="PF05016">
    <property type="entry name" value="ParE_toxin"/>
    <property type="match status" value="1"/>
</dbReference>
<keyword evidence="1" id="KW-1277">Toxin-antitoxin system</keyword>
<evidence type="ECO:0000256" key="1">
    <source>
        <dbReference type="ARBA" id="ARBA00022649"/>
    </source>
</evidence>
<dbReference type="EMBL" id="CP034752">
    <property type="protein sequence ID" value="QBH98606.1"/>
    <property type="molecule type" value="Genomic_DNA"/>
</dbReference>
<evidence type="ECO:0000313" key="3">
    <source>
        <dbReference type="Proteomes" id="UP000293154"/>
    </source>
</evidence>
<dbReference type="OrthoDB" id="121597at2"/>
<reference evidence="2 3" key="1">
    <citation type="submission" date="2019-03" db="EMBL/GenBank/DDBJ databases">
        <title>Pragia sp. nov. isolated from the gut tract of Carduelis flavirostris.</title>
        <authorList>
            <person name="Ge Y."/>
        </authorList>
    </citation>
    <scope>NUCLEOTIDE SEQUENCE [LARGE SCALE GENOMIC DNA]</scope>
    <source>
        <strain evidence="2 3">CF-458</strain>
    </source>
</reference>
<sequence>MPQVIITQQAAIGLVRCREFLRGKNTLAAIKAGQILEQHFELLKNDPEIGRPFPELPILRELMIKFGDSGYVALYRYHKEEERVYVLAFRHQKEAGYSL</sequence>
<keyword evidence="3" id="KW-1185">Reference proteome</keyword>
<protein>
    <submittedName>
        <fullName evidence="2">Type II toxin-antitoxin system RelE/ParE family toxin</fullName>
    </submittedName>
</protein>
<evidence type="ECO:0000313" key="2">
    <source>
        <dbReference type="EMBL" id="QBH98606.1"/>
    </source>
</evidence>
<dbReference type="Gene3D" id="3.30.2310.20">
    <property type="entry name" value="RelE-like"/>
    <property type="match status" value="1"/>
</dbReference>
<organism evidence="2 3">
    <name type="scientific">Limnobaculum zhutongyuii</name>
    <dbReference type="NCBI Taxonomy" id="2498113"/>
    <lineage>
        <taxon>Bacteria</taxon>
        <taxon>Pseudomonadati</taxon>
        <taxon>Pseudomonadota</taxon>
        <taxon>Gammaproteobacteria</taxon>
        <taxon>Enterobacterales</taxon>
        <taxon>Budviciaceae</taxon>
        <taxon>Limnobaculum</taxon>
    </lineage>
</organism>
<gene>
    <name evidence="2" type="ORF">EKN56_20755</name>
</gene>
<dbReference type="KEGG" id="prag:EKN56_20755"/>
<dbReference type="InterPro" id="IPR035093">
    <property type="entry name" value="RelE/ParE_toxin_dom_sf"/>
</dbReference>
<name>A0A411WR15_9GAMM</name>
<dbReference type="AlphaFoldDB" id="A0A411WR15"/>
<accession>A0A411WR15</accession>
<dbReference type="InterPro" id="IPR007712">
    <property type="entry name" value="RelE/ParE_toxin"/>
</dbReference>
<dbReference type="Proteomes" id="UP000293154">
    <property type="component" value="Chromosome"/>
</dbReference>
<dbReference type="RefSeq" id="WP_130593533.1">
    <property type="nucleotide sequence ID" value="NZ_CP034752.1"/>
</dbReference>
<proteinExistence type="predicted"/>